<evidence type="ECO:0000313" key="3">
    <source>
        <dbReference type="Proteomes" id="UP000673691"/>
    </source>
</evidence>
<name>A0A8H7ZLZ5_9FUNG</name>
<protein>
    <submittedName>
        <fullName evidence="2">Uncharacterized protein</fullName>
    </submittedName>
</protein>
<organism evidence="2 3">
    <name type="scientific">Olpidium bornovanus</name>
    <dbReference type="NCBI Taxonomy" id="278681"/>
    <lineage>
        <taxon>Eukaryota</taxon>
        <taxon>Fungi</taxon>
        <taxon>Fungi incertae sedis</taxon>
        <taxon>Olpidiomycota</taxon>
        <taxon>Olpidiomycotina</taxon>
        <taxon>Olpidiomycetes</taxon>
        <taxon>Olpidiales</taxon>
        <taxon>Olpidiaceae</taxon>
        <taxon>Olpidium</taxon>
    </lineage>
</organism>
<evidence type="ECO:0000313" key="2">
    <source>
        <dbReference type="EMBL" id="KAG5455565.1"/>
    </source>
</evidence>
<dbReference type="Proteomes" id="UP000673691">
    <property type="component" value="Unassembled WGS sequence"/>
</dbReference>
<dbReference type="AlphaFoldDB" id="A0A8H7ZLZ5"/>
<accession>A0A8H7ZLZ5</accession>
<keyword evidence="3" id="KW-1185">Reference proteome</keyword>
<gene>
    <name evidence="2" type="ORF">BJ554DRAFT_4985</name>
</gene>
<evidence type="ECO:0000256" key="1">
    <source>
        <dbReference type="SAM" id="MobiDB-lite"/>
    </source>
</evidence>
<proteinExistence type="predicted"/>
<comment type="caution">
    <text evidence="2">The sequence shown here is derived from an EMBL/GenBank/DDBJ whole genome shotgun (WGS) entry which is preliminary data.</text>
</comment>
<reference evidence="2 3" key="1">
    <citation type="journal article" name="Sci. Rep.">
        <title>Genome-scale phylogenetic analyses confirm Olpidium as the closest living zoosporic fungus to the non-flagellated, terrestrial fungi.</title>
        <authorList>
            <person name="Chang Y."/>
            <person name="Rochon D."/>
            <person name="Sekimoto S."/>
            <person name="Wang Y."/>
            <person name="Chovatia M."/>
            <person name="Sandor L."/>
            <person name="Salamov A."/>
            <person name="Grigoriev I.V."/>
            <person name="Stajich J.E."/>
            <person name="Spatafora J.W."/>
        </authorList>
    </citation>
    <scope>NUCLEOTIDE SEQUENCE [LARGE SCALE GENOMIC DNA]</scope>
    <source>
        <strain evidence="2">S191</strain>
    </source>
</reference>
<feature type="compositionally biased region" description="Basic and acidic residues" evidence="1">
    <location>
        <begin position="61"/>
        <end position="74"/>
    </location>
</feature>
<feature type="region of interest" description="Disordered" evidence="1">
    <location>
        <begin position="55"/>
        <end position="74"/>
    </location>
</feature>
<dbReference type="EMBL" id="JAEFCI010013170">
    <property type="protein sequence ID" value="KAG5455565.1"/>
    <property type="molecule type" value="Genomic_DNA"/>
</dbReference>
<sequence>MCDQNPTAKNVILRRPTQEKLTTGGRVLWGAGKRWTQLVGARPVCRRFRFCLCPQPGNSGTDRKRLGNRRPLRD</sequence>